<feature type="transmembrane region" description="Helical" evidence="2">
    <location>
        <begin position="489"/>
        <end position="509"/>
    </location>
</feature>
<proteinExistence type="predicted"/>
<evidence type="ECO:0000313" key="3">
    <source>
        <dbReference type="EMBL" id="MCA9386871.1"/>
    </source>
</evidence>
<name>A0A955LBB8_9BACT</name>
<feature type="coiled-coil region" evidence="1">
    <location>
        <begin position="606"/>
        <end position="652"/>
    </location>
</feature>
<dbReference type="Proteomes" id="UP000714915">
    <property type="component" value="Unassembled WGS sequence"/>
</dbReference>
<feature type="transmembrane region" description="Helical" evidence="2">
    <location>
        <begin position="395"/>
        <end position="414"/>
    </location>
</feature>
<sequence>MIKRLKNLKIKNLQRSFWIFVLISVMVGSLFQVGAQVNSKADTSYQNSALPPTPSQNSIISVASKEELDVIVSSDHECAGQVNSYLLGVVPGVIDSINNLMFDDSFQITCASVAMNKGDLRPLATLYENQQNSKGLVSAITAVNGKLLDQRPASGAGFIQGEIYALQNLGKVSAQDEETANQDLGLYYPGLGYELLRPVQSFWGWSVAIVYSILILVIIVVALGIMFRANLNGGIAVALQTAIPNIALAMILVPLSYAITGLFIDGITVGVNATHLFLIGPGSPGHGVYEEAINDNELVFEVGGDYVNRGLHADDAKVSWLYSGIALAHPIGEGTKSFGAAIGGAAGSTGLIAGVGSFIESVLNADWLISILTFVLGVILLLTGVRIFWKLMKKYIYFITMPLFSPFVFATVAMPGGGMNSVIWYAKQMGSATLAYIVTYAMILLSIVFSSTYFLNQLPQAGVSTFVPPLTAIESVLLDFSSNVNQSGATTSFIQFVFIFAAFGIYMLIPKTLDQIDEALGVGKAPEFLADILQSTKDSIGVGRAGLALPGQVGGGVYKGGAAAVGAAQNARNWQARARQGLSNIYDRRVRGIDAGSQWSSARRNFNKLASEKGQAQRELRDAQARGDKYAARQAQGRIANLDRQMNNIKESAGISDANKEFKEVAMKVEVSWNGQKGPIVFTRDMIESLQAMVTAGKTAVDFYKGKISLSIEGGQFPPSLVAYLGLYKVADASSGPNYNTKMRSDPITGDVQIPPGGLLLPNGAPRDPADIQGLNRFFSFGSLHSTLQFDNIERYTTGNGMNYEFGFMLKIASIPGFLQDIGVDRIIKSPWKYKFILPDPVGGEKNPDGTPKAGGYGDIESNEFDIMITGQFG</sequence>
<dbReference type="AlphaFoldDB" id="A0A955LBB8"/>
<gene>
    <name evidence="3" type="ORF">KC669_02435</name>
</gene>
<keyword evidence="2" id="KW-0812">Transmembrane</keyword>
<keyword evidence="1" id="KW-0175">Coiled coil</keyword>
<feature type="transmembrane region" description="Helical" evidence="2">
    <location>
        <begin position="237"/>
        <end position="259"/>
    </location>
</feature>
<evidence type="ECO:0000256" key="2">
    <source>
        <dbReference type="SAM" id="Phobius"/>
    </source>
</evidence>
<reference evidence="3" key="1">
    <citation type="submission" date="2020-04" db="EMBL/GenBank/DDBJ databases">
        <authorList>
            <person name="Zhang T."/>
        </authorList>
    </citation>
    <scope>NUCLEOTIDE SEQUENCE</scope>
    <source>
        <strain evidence="3">HKST-UBA09</strain>
    </source>
</reference>
<protein>
    <submittedName>
        <fullName evidence="3">Uncharacterized protein</fullName>
    </submittedName>
</protein>
<feature type="transmembrane region" description="Helical" evidence="2">
    <location>
        <begin position="202"/>
        <end position="225"/>
    </location>
</feature>
<evidence type="ECO:0000256" key="1">
    <source>
        <dbReference type="SAM" id="Coils"/>
    </source>
</evidence>
<accession>A0A955LBB8</accession>
<evidence type="ECO:0000313" key="4">
    <source>
        <dbReference type="Proteomes" id="UP000714915"/>
    </source>
</evidence>
<feature type="transmembrane region" description="Helical" evidence="2">
    <location>
        <begin position="434"/>
        <end position="455"/>
    </location>
</feature>
<organism evidence="3 4">
    <name type="scientific">Candidatus Dojkabacteria bacterium</name>
    <dbReference type="NCBI Taxonomy" id="2099670"/>
    <lineage>
        <taxon>Bacteria</taxon>
        <taxon>Candidatus Dojkabacteria</taxon>
    </lineage>
</organism>
<keyword evidence="2" id="KW-1133">Transmembrane helix</keyword>
<dbReference type="EMBL" id="JAGQLF010000022">
    <property type="protein sequence ID" value="MCA9386871.1"/>
    <property type="molecule type" value="Genomic_DNA"/>
</dbReference>
<comment type="caution">
    <text evidence="3">The sequence shown here is derived from an EMBL/GenBank/DDBJ whole genome shotgun (WGS) entry which is preliminary data.</text>
</comment>
<feature type="transmembrane region" description="Helical" evidence="2">
    <location>
        <begin position="367"/>
        <end position="388"/>
    </location>
</feature>
<reference evidence="3" key="2">
    <citation type="journal article" date="2021" name="Microbiome">
        <title>Successional dynamics and alternative stable states in a saline activated sludge microbial community over 9 years.</title>
        <authorList>
            <person name="Wang Y."/>
            <person name="Ye J."/>
            <person name="Ju F."/>
            <person name="Liu L."/>
            <person name="Boyd J.A."/>
            <person name="Deng Y."/>
            <person name="Parks D.H."/>
            <person name="Jiang X."/>
            <person name="Yin X."/>
            <person name="Woodcroft B.J."/>
            <person name="Tyson G.W."/>
            <person name="Hugenholtz P."/>
            <person name="Polz M.F."/>
            <person name="Zhang T."/>
        </authorList>
    </citation>
    <scope>NUCLEOTIDE SEQUENCE</scope>
    <source>
        <strain evidence="3">HKST-UBA09</strain>
    </source>
</reference>
<keyword evidence="2" id="KW-0472">Membrane</keyword>